<dbReference type="KEGG" id="ctae:BGI42_12805"/>
<evidence type="ECO:0000256" key="1">
    <source>
        <dbReference type="SAM" id="Phobius"/>
    </source>
</evidence>
<dbReference type="Proteomes" id="UP000094652">
    <property type="component" value="Chromosome"/>
</dbReference>
<keyword evidence="3" id="KW-1185">Reference proteome</keyword>
<dbReference type="RefSeq" id="WP_069680690.1">
    <property type="nucleotide sequence ID" value="NZ_CP017253.2"/>
</dbReference>
<dbReference type="OrthoDB" id="2067799at2"/>
<keyword evidence="1" id="KW-0472">Membrane</keyword>
<feature type="transmembrane region" description="Helical" evidence="1">
    <location>
        <begin position="50"/>
        <end position="74"/>
    </location>
</feature>
<feature type="transmembrane region" description="Helical" evidence="1">
    <location>
        <begin position="21"/>
        <end position="38"/>
    </location>
</feature>
<reference evidence="3" key="1">
    <citation type="submission" date="2016-09" db="EMBL/GenBank/DDBJ databases">
        <title>Genomics of Clostridium taeniosporum, an organism which forms endospores with ribbon-like appendages.</title>
        <authorList>
            <person name="Walker J.R."/>
        </authorList>
    </citation>
    <scope>NUCLEOTIDE SEQUENCE [LARGE SCALE GENOMIC DNA]</scope>
    <source>
        <strain evidence="3">1/k</strain>
    </source>
</reference>
<evidence type="ECO:0000313" key="2">
    <source>
        <dbReference type="EMBL" id="AOR24563.1"/>
    </source>
</evidence>
<organism evidence="2 3">
    <name type="scientific">Clostridium taeniosporum</name>
    <dbReference type="NCBI Taxonomy" id="394958"/>
    <lineage>
        <taxon>Bacteria</taxon>
        <taxon>Bacillati</taxon>
        <taxon>Bacillota</taxon>
        <taxon>Clostridia</taxon>
        <taxon>Eubacteriales</taxon>
        <taxon>Clostridiaceae</taxon>
        <taxon>Clostridium</taxon>
    </lineage>
</organism>
<proteinExistence type="predicted"/>
<keyword evidence="1" id="KW-1133">Transmembrane helix</keyword>
<protein>
    <submittedName>
        <fullName evidence="2">Uncharacterized protein</fullName>
    </submittedName>
</protein>
<dbReference type="AlphaFoldDB" id="A0A1D7XMG4"/>
<sequence length="188" mass="21806">MKKRFLFLKNILNKICLGDRCLIIIMGILFFHITFQIFTSEIKINSTEIINAIDVVVRTTIASVFGYFISSNFVRNKRHSKNKHNDYLKYNNSEEFCLNNKEELSLKDNKNLSIDNFNEQLKEEKRPNYERRAQIIIVFVIGLISLILLLIIRDFIKISDSEIPIISQLRDIVSGCVGFLIGCPSNVK</sequence>
<name>A0A1D7XMG4_9CLOT</name>
<dbReference type="STRING" id="394958.BGI42_12805"/>
<accession>A0A1D7XMG4</accession>
<gene>
    <name evidence="2" type="ORF">BGI42_12805</name>
</gene>
<evidence type="ECO:0000313" key="3">
    <source>
        <dbReference type="Proteomes" id="UP000094652"/>
    </source>
</evidence>
<keyword evidence="1" id="KW-0812">Transmembrane</keyword>
<dbReference type="EMBL" id="CP017253">
    <property type="protein sequence ID" value="AOR24563.1"/>
    <property type="molecule type" value="Genomic_DNA"/>
</dbReference>
<feature type="transmembrane region" description="Helical" evidence="1">
    <location>
        <begin position="135"/>
        <end position="152"/>
    </location>
</feature>